<evidence type="ECO:0000256" key="2">
    <source>
        <dbReference type="ARBA" id="ARBA00005571"/>
    </source>
</evidence>
<reference evidence="11" key="1">
    <citation type="submission" date="2017-02" db="UniProtKB">
        <authorList>
            <consortium name="WormBaseParasite"/>
        </authorList>
    </citation>
    <scope>IDENTIFICATION</scope>
</reference>
<evidence type="ECO:0000313" key="7">
    <source>
        <dbReference type="EMBL" id="VDL34647.1"/>
    </source>
</evidence>
<dbReference type="Pfam" id="PF11594">
    <property type="entry name" value="Med28"/>
    <property type="match status" value="1"/>
</dbReference>
<evidence type="ECO:0000313" key="11">
    <source>
        <dbReference type="WBParaSite" id="HDID_0000353801-mRNA-1"/>
    </source>
</evidence>
<organism evidence="11">
    <name type="scientific">Hymenolepis diminuta</name>
    <name type="common">Rat tapeworm</name>
    <dbReference type="NCBI Taxonomy" id="6216"/>
    <lineage>
        <taxon>Eukaryota</taxon>
        <taxon>Metazoa</taxon>
        <taxon>Spiralia</taxon>
        <taxon>Lophotrochozoa</taxon>
        <taxon>Platyhelminthes</taxon>
        <taxon>Cestoda</taxon>
        <taxon>Eucestoda</taxon>
        <taxon>Cyclophyllidea</taxon>
        <taxon>Hymenolepididae</taxon>
        <taxon>Hymenolepis</taxon>
    </lineage>
</organism>
<reference evidence="8 10" key="3">
    <citation type="submission" date="2019-07" db="EMBL/GenBank/DDBJ databases">
        <authorList>
            <person name="Jastrzebski P J."/>
            <person name="Paukszto L."/>
            <person name="Jastrzebski P J."/>
        </authorList>
    </citation>
    <scope>NUCLEOTIDE SEQUENCE [LARGE SCALE GENOMIC DNA]</scope>
    <source>
        <strain evidence="8 10">WMS-il1</strain>
    </source>
</reference>
<gene>
    <name evidence="7" type="ORF">HDID_LOCUS3536</name>
    <name evidence="8" type="ORF">WMSIL1_LOCUS13841</name>
</gene>
<evidence type="ECO:0000256" key="5">
    <source>
        <dbReference type="ARBA" id="ARBA00023163"/>
    </source>
</evidence>
<keyword evidence="6" id="KW-0539">Nucleus</keyword>
<name>A0A0R3SFC8_HYMDI</name>
<keyword evidence="10" id="KW-1185">Reference proteome</keyword>
<evidence type="ECO:0000256" key="6">
    <source>
        <dbReference type="ARBA" id="ARBA00023242"/>
    </source>
</evidence>
<evidence type="ECO:0000256" key="4">
    <source>
        <dbReference type="ARBA" id="ARBA00023054"/>
    </source>
</evidence>
<dbReference type="InterPro" id="IPR021640">
    <property type="entry name" value="Mediator_Med28"/>
</dbReference>
<dbReference type="Proteomes" id="UP000274504">
    <property type="component" value="Unassembled WGS sequence"/>
</dbReference>
<comment type="similarity">
    <text evidence="2">Belongs to the Mediator complex subunit 28 family.</text>
</comment>
<evidence type="ECO:0000313" key="10">
    <source>
        <dbReference type="Proteomes" id="UP000321570"/>
    </source>
</evidence>
<dbReference type="EMBL" id="CABIJS010000699">
    <property type="protein sequence ID" value="VUZ56165.1"/>
    <property type="molecule type" value="Genomic_DNA"/>
</dbReference>
<protein>
    <submittedName>
        <fullName evidence="11">Mediator complex subunit 28</fullName>
    </submittedName>
</protein>
<dbReference type="AlphaFoldDB" id="A0A0R3SFC8"/>
<dbReference type="WBParaSite" id="HDID_0000353801-mRNA-1">
    <property type="protein sequence ID" value="HDID_0000353801-mRNA-1"/>
    <property type="gene ID" value="HDID_0000353801"/>
</dbReference>
<sequence>MAQQKNDDVLEEFERQCDNLLLSLSSMDFSSQSNFTECRFGDITEKFIDSCRALDAWFIHKRLIINTKCPEYELADELNKLRKELEDKRKYVHYLRWRISAYVSSIDVINKKLTEGVVYVPDA</sequence>
<reference evidence="7 9" key="2">
    <citation type="submission" date="2018-11" db="EMBL/GenBank/DDBJ databases">
        <authorList>
            <consortium name="Pathogen Informatics"/>
        </authorList>
    </citation>
    <scope>NUCLEOTIDE SEQUENCE [LARGE SCALE GENOMIC DNA]</scope>
</reference>
<comment type="subcellular location">
    <subcellularLocation>
        <location evidence="1">Nucleus</location>
    </subcellularLocation>
</comment>
<evidence type="ECO:0000256" key="3">
    <source>
        <dbReference type="ARBA" id="ARBA00023015"/>
    </source>
</evidence>
<keyword evidence="5" id="KW-0804">Transcription</keyword>
<keyword evidence="4" id="KW-0175">Coiled coil</keyword>
<evidence type="ECO:0000313" key="8">
    <source>
        <dbReference type="EMBL" id="VUZ56165.1"/>
    </source>
</evidence>
<accession>A0A0R3SFC8</accession>
<dbReference type="Proteomes" id="UP000321570">
    <property type="component" value="Unassembled WGS sequence"/>
</dbReference>
<dbReference type="OrthoDB" id="2286203at2759"/>
<keyword evidence="3" id="KW-0805">Transcription regulation</keyword>
<proteinExistence type="inferred from homology"/>
<evidence type="ECO:0000256" key="1">
    <source>
        <dbReference type="ARBA" id="ARBA00004123"/>
    </source>
</evidence>
<evidence type="ECO:0000313" key="9">
    <source>
        <dbReference type="Proteomes" id="UP000274504"/>
    </source>
</evidence>
<dbReference type="GO" id="GO:0005634">
    <property type="term" value="C:nucleus"/>
    <property type="evidence" value="ECO:0007669"/>
    <property type="project" value="UniProtKB-SubCell"/>
</dbReference>
<dbReference type="EMBL" id="UYSG01001097">
    <property type="protein sequence ID" value="VDL34647.1"/>
    <property type="molecule type" value="Genomic_DNA"/>
</dbReference>